<dbReference type="OrthoDB" id="5835578at2759"/>
<proteinExistence type="predicted"/>
<keyword evidence="3" id="KW-1185">Reference proteome</keyword>
<evidence type="ECO:0000256" key="1">
    <source>
        <dbReference type="SAM" id="Phobius"/>
    </source>
</evidence>
<sequence length="104" mass="11687">MPQHHYRTYCYSNDTDDTPRFEFFKDEDNKQAIVKFFGLIPLPLALISLVLAVCYAICLCGAIKGKHGNAKYDALILNRTVGDILCCVSALVTSLYVINTMHIK</sequence>
<dbReference type="Proteomes" id="UP000267096">
    <property type="component" value="Unassembled WGS sequence"/>
</dbReference>
<accession>A0A0M3JDV8</accession>
<dbReference type="AlphaFoldDB" id="A0A0M3JDV8"/>
<reference evidence="2 3" key="2">
    <citation type="submission" date="2018-11" db="EMBL/GenBank/DDBJ databases">
        <authorList>
            <consortium name="Pathogen Informatics"/>
        </authorList>
    </citation>
    <scope>NUCLEOTIDE SEQUENCE [LARGE SCALE GENOMIC DNA]</scope>
</reference>
<feature type="transmembrane region" description="Helical" evidence="1">
    <location>
        <begin position="36"/>
        <end position="63"/>
    </location>
</feature>
<evidence type="ECO:0000313" key="4">
    <source>
        <dbReference type="WBParaSite" id="ASIM_0000579901-mRNA-1"/>
    </source>
</evidence>
<evidence type="ECO:0000313" key="3">
    <source>
        <dbReference type="Proteomes" id="UP000267096"/>
    </source>
</evidence>
<evidence type="ECO:0000313" key="2">
    <source>
        <dbReference type="EMBL" id="VDK25787.1"/>
    </source>
</evidence>
<keyword evidence="1" id="KW-0472">Membrane</keyword>
<dbReference type="EMBL" id="UYRR01011153">
    <property type="protein sequence ID" value="VDK25787.1"/>
    <property type="molecule type" value="Genomic_DNA"/>
</dbReference>
<feature type="transmembrane region" description="Helical" evidence="1">
    <location>
        <begin position="75"/>
        <end position="98"/>
    </location>
</feature>
<name>A0A0M3JDV8_ANISI</name>
<organism evidence="4">
    <name type="scientific">Anisakis simplex</name>
    <name type="common">Herring worm</name>
    <dbReference type="NCBI Taxonomy" id="6269"/>
    <lineage>
        <taxon>Eukaryota</taxon>
        <taxon>Metazoa</taxon>
        <taxon>Ecdysozoa</taxon>
        <taxon>Nematoda</taxon>
        <taxon>Chromadorea</taxon>
        <taxon>Rhabditida</taxon>
        <taxon>Spirurina</taxon>
        <taxon>Ascaridomorpha</taxon>
        <taxon>Ascaridoidea</taxon>
        <taxon>Anisakidae</taxon>
        <taxon>Anisakis</taxon>
        <taxon>Anisakis simplex complex</taxon>
    </lineage>
</organism>
<protein>
    <submittedName>
        <fullName evidence="4">Synapse differentiation-inducing gene protein 1-like</fullName>
    </submittedName>
</protein>
<keyword evidence="1" id="KW-0812">Transmembrane</keyword>
<keyword evidence="1" id="KW-1133">Transmembrane helix</keyword>
<dbReference type="WBParaSite" id="ASIM_0000579901-mRNA-1">
    <property type="protein sequence ID" value="ASIM_0000579901-mRNA-1"/>
    <property type="gene ID" value="ASIM_0000579901"/>
</dbReference>
<reference evidence="4" key="1">
    <citation type="submission" date="2017-02" db="UniProtKB">
        <authorList>
            <consortium name="WormBaseParasite"/>
        </authorList>
    </citation>
    <scope>IDENTIFICATION</scope>
</reference>
<gene>
    <name evidence="2" type="ORF">ASIM_LOCUS5593</name>
</gene>